<gene>
    <name evidence="2" type="ORF">PRSY57_1329800</name>
</gene>
<comment type="caution">
    <text evidence="2">The sequence shown here is derived from an EMBL/GenBank/DDBJ whole genome shotgun (WGS) entry which is preliminary data.</text>
</comment>
<reference evidence="2 3" key="1">
    <citation type="journal article" date="2016" name="Nat. Commun.">
        <title>Genomes of cryptic chimpanzee Plasmodium species reveal key evolutionary events leading to human malaria.</title>
        <authorList>
            <person name="Sundararaman S.A."/>
            <person name="Plenderleith L.J."/>
            <person name="Liu W."/>
            <person name="Loy D.E."/>
            <person name="Learn G.H."/>
            <person name="Li Y."/>
            <person name="Shaw K.S."/>
            <person name="Ayouba A."/>
            <person name="Peeters M."/>
            <person name="Speede S."/>
            <person name="Shaw G.M."/>
            <person name="Bushman F.D."/>
            <person name="Brisson D."/>
            <person name="Rayner J.C."/>
            <person name="Sharp P.M."/>
            <person name="Hahn B.H."/>
        </authorList>
    </citation>
    <scope>NUCLEOTIDE SEQUENCE [LARGE SCALE GENOMIC DNA]</scope>
    <source>
        <strain evidence="2 3">SY57</strain>
    </source>
</reference>
<dbReference type="Proteomes" id="UP000076359">
    <property type="component" value="Chromosome 13"/>
</dbReference>
<protein>
    <submittedName>
        <fullName evidence="2">Uncharacterized protein</fullName>
    </submittedName>
</protein>
<evidence type="ECO:0000313" key="3">
    <source>
        <dbReference type="Proteomes" id="UP000076359"/>
    </source>
</evidence>
<feature type="region of interest" description="Disordered" evidence="1">
    <location>
        <begin position="1"/>
        <end position="23"/>
    </location>
</feature>
<proteinExistence type="predicted"/>
<sequence length="23" mass="2734">MALNIFKKKKSKDKKEELKDIKA</sequence>
<accession>A0A151L719</accession>
<name>A0A151L719_PLARE</name>
<evidence type="ECO:0000256" key="1">
    <source>
        <dbReference type="SAM" id="MobiDB-lite"/>
    </source>
</evidence>
<feature type="non-terminal residue" evidence="2">
    <location>
        <position position="23"/>
    </location>
</feature>
<dbReference type="AlphaFoldDB" id="A0A151L719"/>
<feature type="compositionally biased region" description="Basic and acidic residues" evidence="1">
    <location>
        <begin position="13"/>
        <end position="23"/>
    </location>
</feature>
<evidence type="ECO:0000313" key="2">
    <source>
        <dbReference type="EMBL" id="KYN94751.1"/>
    </source>
</evidence>
<dbReference type="EMBL" id="LVLA01000014">
    <property type="protein sequence ID" value="KYN94751.1"/>
    <property type="molecule type" value="Genomic_DNA"/>
</dbReference>
<feature type="compositionally biased region" description="Basic residues" evidence="1">
    <location>
        <begin position="1"/>
        <end position="12"/>
    </location>
</feature>
<organism evidence="2 3">
    <name type="scientific">Plasmodium reichenowi</name>
    <dbReference type="NCBI Taxonomy" id="5854"/>
    <lineage>
        <taxon>Eukaryota</taxon>
        <taxon>Sar</taxon>
        <taxon>Alveolata</taxon>
        <taxon>Apicomplexa</taxon>
        <taxon>Aconoidasida</taxon>
        <taxon>Haemosporida</taxon>
        <taxon>Plasmodiidae</taxon>
        <taxon>Plasmodium</taxon>
        <taxon>Plasmodium (Laverania)</taxon>
    </lineage>
</organism>